<gene>
    <name evidence="1" type="ORF">DSL72_002086</name>
</gene>
<evidence type="ECO:0000313" key="2">
    <source>
        <dbReference type="Proteomes" id="UP000672032"/>
    </source>
</evidence>
<protein>
    <submittedName>
        <fullName evidence="1">Uncharacterized protein</fullName>
    </submittedName>
</protein>
<dbReference type="Proteomes" id="UP000672032">
    <property type="component" value="Chromosome 3"/>
</dbReference>
<evidence type="ECO:0000313" key="1">
    <source>
        <dbReference type="EMBL" id="QSZ32508.1"/>
    </source>
</evidence>
<dbReference type="EMBL" id="CP063407">
    <property type="protein sequence ID" value="QSZ32508.1"/>
    <property type="molecule type" value="Genomic_DNA"/>
</dbReference>
<organism evidence="1 2">
    <name type="scientific">Monilinia vaccinii-corymbosi</name>
    <dbReference type="NCBI Taxonomy" id="61207"/>
    <lineage>
        <taxon>Eukaryota</taxon>
        <taxon>Fungi</taxon>
        <taxon>Dikarya</taxon>
        <taxon>Ascomycota</taxon>
        <taxon>Pezizomycotina</taxon>
        <taxon>Leotiomycetes</taxon>
        <taxon>Helotiales</taxon>
        <taxon>Sclerotiniaceae</taxon>
        <taxon>Monilinia</taxon>
    </lineage>
</organism>
<keyword evidence="2" id="KW-1185">Reference proteome</keyword>
<dbReference type="AlphaFoldDB" id="A0A8A3PBR6"/>
<sequence length="145" mass="16281">MYMALQREADYFGSTNLANRLKEKKYLEAVKVSYSIEAVEAVEAFEASAEGITVLEGNLTNVKLDLWPKWSTKRVYVCPRDILGHRGNPSSCGKRCLGARLIFGVKWEEENILGGALLKQKTIIDDELCVDRSSGEERSSFSQED</sequence>
<proteinExistence type="predicted"/>
<reference evidence="1" key="1">
    <citation type="submission" date="2020-10" db="EMBL/GenBank/DDBJ databases">
        <title>Genome Sequence of Monilinia vaccinii-corymbosi Sheds Light on Mummy Berry Disease Infection of Blueberry and Mating Type.</title>
        <authorList>
            <person name="Yow A.G."/>
            <person name="Zhang Y."/>
            <person name="Bansal K."/>
            <person name="Eacker S.M."/>
            <person name="Sullivan S."/>
            <person name="Liachko I."/>
            <person name="Cubeta M.A."/>
            <person name="Rollins J.A."/>
            <person name="Ashrafi H."/>
        </authorList>
    </citation>
    <scope>NUCLEOTIDE SEQUENCE</scope>
    <source>
        <strain evidence="1">RL-1</strain>
    </source>
</reference>
<name>A0A8A3PBR6_9HELO</name>
<accession>A0A8A3PBR6</accession>
<dbReference type="OrthoDB" id="2414723at2759"/>